<dbReference type="PANTHER" id="PTHR10003">
    <property type="entry name" value="SUPEROXIDE DISMUTASE CU-ZN -RELATED"/>
    <property type="match status" value="1"/>
</dbReference>
<proteinExistence type="inferred from homology"/>
<gene>
    <name evidence="4" type="ORF">GGR24_003176</name>
</gene>
<feature type="domain" description="Superoxide dismutase copper/zinc binding" evidence="3">
    <location>
        <begin position="36"/>
        <end position="165"/>
    </location>
</feature>
<dbReference type="EC" id="1.15.1.1" evidence="4"/>
<dbReference type="GO" id="GO:0004784">
    <property type="term" value="F:superoxide dismutase activity"/>
    <property type="evidence" value="ECO:0007669"/>
    <property type="project" value="UniProtKB-EC"/>
</dbReference>
<comment type="similarity">
    <text evidence="1">Belongs to the Cu-Zn superoxide dismutase family.</text>
</comment>
<dbReference type="Gene3D" id="2.60.40.200">
    <property type="entry name" value="Superoxide dismutase, copper/zinc binding domain"/>
    <property type="match status" value="1"/>
</dbReference>
<dbReference type="GO" id="GO:0005507">
    <property type="term" value="F:copper ion binding"/>
    <property type="evidence" value="ECO:0007669"/>
    <property type="project" value="InterPro"/>
</dbReference>
<keyword evidence="4" id="KW-0560">Oxidoreductase</keyword>
<dbReference type="InterPro" id="IPR024134">
    <property type="entry name" value="SOD_Cu/Zn_/chaperone"/>
</dbReference>
<evidence type="ECO:0000313" key="4">
    <source>
        <dbReference type="EMBL" id="MBB3974495.1"/>
    </source>
</evidence>
<dbReference type="RefSeq" id="WP_183396340.1">
    <property type="nucleotide sequence ID" value="NZ_JACIDR010000006.1"/>
</dbReference>
<feature type="chain" id="PRO_5030685152" evidence="2">
    <location>
        <begin position="22"/>
        <end position="166"/>
    </location>
</feature>
<dbReference type="SUPFAM" id="SSF49329">
    <property type="entry name" value="Cu,Zn superoxide dismutase-like"/>
    <property type="match status" value="1"/>
</dbReference>
<evidence type="ECO:0000256" key="2">
    <source>
        <dbReference type="SAM" id="SignalP"/>
    </source>
</evidence>
<keyword evidence="5" id="KW-1185">Reference proteome</keyword>
<accession>A0A7W6GGN1</accession>
<protein>
    <submittedName>
        <fullName evidence="4">Cu-Zn family superoxide dismutase</fullName>
        <ecNumber evidence="4">1.15.1.1</ecNumber>
    </submittedName>
</protein>
<dbReference type="InterPro" id="IPR036423">
    <property type="entry name" value="SOD-like_Cu/Zn_dom_sf"/>
</dbReference>
<sequence length="166" mass="17081">MKRSLAAALCVVVLAPAAAFAADSYDILGKDGSKIGQVKLTGAPQGTLIDIELVGGSLTPGRHGLHFHQSGDCSDVGQYKKSGSHVGHAEGKHGLLNPNGPEPGDLPNLVVAQDGSAQVNLFTSLVKIDELKDQDGSALIIHANEDDQISQPIGKAGDRVACASIK</sequence>
<feature type="signal peptide" evidence="2">
    <location>
        <begin position="1"/>
        <end position="21"/>
    </location>
</feature>
<dbReference type="InterPro" id="IPR001424">
    <property type="entry name" value="SOD_Cu_Zn_dom"/>
</dbReference>
<evidence type="ECO:0000259" key="3">
    <source>
        <dbReference type="Pfam" id="PF00080"/>
    </source>
</evidence>
<organism evidence="4 5">
    <name type="scientific">Hansschlegelia beijingensis</name>
    <dbReference type="NCBI Taxonomy" id="1133344"/>
    <lineage>
        <taxon>Bacteria</taxon>
        <taxon>Pseudomonadati</taxon>
        <taxon>Pseudomonadota</taxon>
        <taxon>Alphaproteobacteria</taxon>
        <taxon>Hyphomicrobiales</taxon>
        <taxon>Methylopilaceae</taxon>
        <taxon>Hansschlegelia</taxon>
    </lineage>
</organism>
<evidence type="ECO:0000256" key="1">
    <source>
        <dbReference type="ARBA" id="ARBA00010457"/>
    </source>
</evidence>
<dbReference type="AlphaFoldDB" id="A0A7W6GGN1"/>
<name>A0A7W6GGN1_9HYPH</name>
<dbReference type="EMBL" id="JACIDR010000006">
    <property type="protein sequence ID" value="MBB3974495.1"/>
    <property type="molecule type" value="Genomic_DNA"/>
</dbReference>
<keyword evidence="2" id="KW-0732">Signal</keyword>
<evidence type="ECO:0000313" key="5">
    <source>
        <dbReference type="Proteomes" id="UP000528964"/>
    </source>
</evidence>
<comment type="caution">
    <text evidence="4">The sequence shown here is derived from an EMBL/GenBank/DDBJ whole genome shotgun (WGS) entry which is preliminary data.</text>
</comment>
<dbReference type="Pfam" id="PF00080">
    <property type="entry name" value="Sod_Cu"/>
    <property type="match status" value="1"/>
</dbReference>
<dbReference type="Proteomes" id="UP000528964">
    <property type="component" value="Unassembled WGS sequence"/>
</dbReference>
<reference evidence="4 5" key="1">
    <citation type="submission" date="2020-08" db="EMBL/GenBank/DDBJ databases">
        <title>Genomic Encyclopedia of Type Strains, Phase IV (KMG-IV): sequencing the most valuable type-strain genomes for metagenomic binning, comparative biology and taxonomic classification.</title>
        <authorList>
            <person name="Goeker M."/>
        </authorList>
    </citation>
    <scope>NUCLEOTIDE SEQUENCE [LARGE SCALE GENOMIC DNA]</scope>
    <source>
        <strain evidence="4 5">DSM 25481</strain>
    </source>
</reference>